<evidence type="ECO:0000256" key="6">
    <source>
        <dbReference type="ARBA" id="ARBA00023136"/>
    </source>
</evidence>
<dbReference type="SUPFAM" id="SSF64383">
    <property type="entry name" value="Cell-division protein ZipA, C-terminal domain"/>
    <property type="match status" value="1"/>
</dbReference>
<evidence type="ECO:0000313" key="14">
    <source>
        <dbReference type="Proteomes" id="UP000504724"/>
    </source>
</evidence>
<keyword evidence="5 11" id="KW-1133">Transmembrane helix</keyword>
<dbReference type="InterPro" id="IPR036765">
    <property type="entry name" value="ZipA_FtsZ-bd_C_sf"/>
</dbReference>
<dbReference type="KEGG" id="txa:HQN79_06085"/>
<dbReference type="InterPro" id="IPR007449">
    <property type="entry name" value="ZipA_FtsZ-bd_C"/>
</dbReference>
<dbReference type="SMART" id="SM00771">
    <property type="entry name" value="ZipA_C"/>
    <property type="match status" value="1"/>
</dbReference>
<evidence type="ECO:0000256" key="11">
    <source>
        <dbReference type="SAM" id="Phobius"/>
    </source>
</evidence>
<feature type="domain" description="ZipA C-terminal FtsZ-binding" evidence="12">
    <location>
        <begin position="217"/>
        <end position="342"/>
    </location>
</feature>
<dbReference type="Proteomes" id="UP000504724">
    <property type="component" value="Chromosome"/>
</dbReference>
<organism evidence="13 14">
    <name type="scientific">Thiomicrorhabdus xiamenensis</name>
    <dbReference type="NCBI Taxonomy" id="2739063"/>
    <lineage>
        <taxon>Bacteria</taxon>
        <taxon>Pseudomonadati</taxon>
        <taxon>Pseudomonadota</taxon>
        <taxon>Gammaproteobacteria</taxon>
        <taxon>Thiotrichales</taxon>
        <taxon>Piscirickettsiaceae</taxon>
        <taxon>Thiomicrorhabdus</taxon>
    </lineage>
</organism>
<dbReference type="InterPro" id="IPR011919">
    <property type="entry name" value="Cell_div_ZipA"/>
</dbReference>
<evidence type="ECO:0000259" key="12">
    <source>
        <dbReference type="SMART" id="SM00771"/>
    </source>
</evidence>
<evidence type="ECO:0000256" key="4">
    <source>
        <dbReference type="ARBA" id="ARBA00022692"/>
    </source>
</evidence>
<evidence type="ECO:0000256" key="10">
    <source>
        <dbReference type="SAM" id="MobiDB-lite"/>
    </source>
</evidence>
<comment type="function">
    <text evidence="8">Essential cell division protein that stabilizes the FtsZ protofilaments by cross-linking them and that serves as a cytoplasmic membrane anchor for the Z ring. Also required for the recruitment to the septal ring of downstream cell division proteins.</text>
</comment>
<gene>
    <name evidence="13" type="ORF">HQN79_06085</name>
</gene>
<keyword evidence="1 9" id="KW-1003">Cell membrane</keyword>
<feature type="region of interest" description="Disordered" evidence="10">
    <location>
        <begin position="37"/>
        <end position="92"/>
    </location>
</feature>
<feature type="region of interest" description="Disordered" evidence="10">
    <location>
        <begin position="122"/>
        <end position="142"/>
    </location>
</feature>
<evidence type="ECO:0000256" key="3">
    <source>
        <dbReference type="ARBA" id="ARBA00022618"/>
    </source>
</evidence>
<comment type="subcellular location">
    <subcellularLocation>
        <location evidence="9">Cell inner membrane</location>
        <topology evidence="9">Single-pass type I membrane protein</topology>
    </subcellularLocation>
</comment>
<evidence type="ECO:0000256" key="1">
    <source>
        <dbReference type="ARBA" id="ARBA00022475"/>
    </source>
</evidence>
<dbReference type="RefSeq" id="WP_173285059.1">
    <property type="nucleotide sequence ID" value="NZ_CP054020.1"/>
</dbReference>
<dbReference type="EMBL" id="CP054020">
    <property type="protein sequence ID" value="QKI89164.1"/>
    <property type="molecule type" value="Genomic_DNA"/>
</dbReference>
<evidence type="ECO:0000256" key="7">
    <source>
        <dbReference type="ARBA" id="ARBA00023306"/>
    </source>
</evidence>
<evidence type="ECO:0000256" key="5">
    <source>
        <dbReference type="ARBA" id="ARBA00022989"/>
    </source>
</evidence>
<dbReference type="PANTHER" id="PTHR38685:SF1">
    <property type="entry name" value="CELL DIVISION PROTEIN ZIPA"/>
    <property type="match status" value="1"/>
</dbReference>
<name>A0A7D4SYL8_9GAMM</name>
<feature type="transmembrane region" description="Helical" evidence="11">
    <location>
        <begin position="6"/>
        <end position="27"/>
    </location>
</feature>
<accession>A0A7D4SYL8</accession>
<dbReference type="PANTHER" id="PTHR38685">
    <property type="entry name" value="CELL DIVISION PROTEIN ZIPA"/>
    <property type="match status" value="1"/>
</dbReference>
<feature type="compositionally biased region" description="Basic and acidic residues" evidence="10">
    <location>
        <begin position="37"/>
        <end position="55"/>
    </location>
</feature>
<dbReference type="GO" id="GO:0032153">
    <property type="term" value="C:cell division site"/>
    <property type="evidence" value="ECO:0007669"/>
    <property type="project" value="TreeGrafter"/>
</dbReference>
<evidence type="ECO:0000313" key="13">
    <source>
        <dbReference type="EMBL" id="QKI89164.1"/>
    </source>
</evidence>
<proteinExistence type="inferred from homology"/>
<reference evidence="13 14" key="1">
    <citation type="submission" date="2020-05" db="EMBL/GenBank/DDBJ databases">
        <title>Thiomicrorhabdus sediminis sp.nov. and Thiomicrorhabdus xiamenensis sp.nov., novel sulfur-oxidizing bacteria isolated from coastal sediment.</title>
        <authorList>
            <person name="Liu X."/>
        </authorList>
    </citation>
    <scope>NUCLEOTIDE SEQUENCE [LARGE SCALE GENOMIC DNA]</scope>
    <source>
        <strain evidence="13 14">G2</strain>
    </source>
</reference>
<evidence type="ECO:0000256" key="9">
    <source>
        <dbReference type="RuleBase" id="RU003613"/>
    </source>
</evidence>
<protein>
    <recommendedName>
        <fullName evidence="8">Cell division protein ZipA</fullName>
    </recommendedName>
</protein>
<dbReference type="Gene3D" id="3.30.1400.10">
    <property type="entry name" value="ZipA, C-terminal FtsZ-binding domain"/>
    <property type="match status" value="1"/>
</dbReference>
<dbReference type="AlphaFoldDB" id="A0A7D4SYL8"/>
<keyword evidence="3 8" id="KW-0132">Cell division</keyword>
<keyword evidence="4 9" id="KW-0812">Transmembrane</keyword>
<evidence type="ECO:0000256" key="2">
    <source>
        <dbReference type="ARBA" id="ARBA00022519"/>
    </source>
</evidence>
<dbReference type="GO" id="GO:0005886">
    <property type="term" value="C:plasma membrane"/>
    <property type="evidence" value="ECO:0007669"/>
    <property type="project" value="UniProtKB-SubCell"/>
</dbReference>
<keyword evidence="6 9" id="KW-0472">Membrane</keyword>
<dbReference type="Pfam" id="PF04354">
    <property type="entry name" value="ZipA_C"/>
    <property type="match status" value="1"/>
</dbReference>
<evidence type="ECO:0000256" key="8">
    <source>
        <dbReference type="RuleBase" id="RU003612"/>
    </source>
</evidence>
<sequence>MSELNELSMVLIAMMAIIIVLILVLGYRKKQKYQESAEKTKQETQEIKAQTRAEPSKNAAKFENGKIIPGSNPFGKHDSASAPEEEEQKQDELAEPFISAQEVDPNQRELPFENEPVISQLEQSVPQQESTTATEPSVTSNQNVVQPAVHAAVQSMATETEQSPHHVLMVDDPGMTGELSEQDFPPAHEKPTFGVPDDKSEVQRRAFNAIMDSDKAEPKTFVLIVVAEDEVQVTDIHQFMMANTLKRNYKGHYELRDNRGNTVFEVVNLLNPGSFPENPRVNDTTLGVVVILDLPTCIPAAAAMHDFIQVTRKLATRINGKVFNDQQHEVNEPYFRSLRDSALGYDSQKVTESL</sequence>
<dbReference type="GO" id="GO:0000917">
    <property type="term" value="P:division septum assembly"/>
    <property type="evidence" value="ECO:0007669"/>
    <property type="project" value="TreeGrafter"/>
</dbReference>
<comment type="similarity">
    <text evidence="8">Belongs to the ZipA family.</text>
</comment>
<keyword evidence="7 8" id="KW-0131">Cell cycle</keyword>
<keyword evidence="2 9" id="KW-0997">Cell inner membrane</keyword>
<keyword evidence="14" id="KW-1185">Reference proteome</keyword>